<protein>
    <recommendedName>
        <fullName evidence="5">FAD/NAD(P)-binding domain-containing protein</fullName>
    </recommendedName>
</protein>
<keyword evidence="1" id="KW-0560">Oxidoreductase</keyword>
<accession>A0A9N9LCI5</accession>
<name>A0A9N9LCI5_9HELO</name>
<dbReference type="Proteomes" id="UP000696280">
    <property type="component" value="Unassembled WGS sequence"/>
</dbReference>
<sequence>MATVDTLPPATNDIPSHNRIEPGSFPLPIQPLPTATNTKSDDPKATVSAWVQSFNEALSKNDIPSLTIHFLSSDSYWRDQLCLSWDFHTLQGREKIAFFLSSSNSNERSIRVKSISIDESSAIHEPRHGSIGELKTVSSFLKVETDVGSGGGVVNLVFDEEESKWRAFTLFTFLKEIRGFEERVGSRRGYGYEAEREGTCWGEKREREDRLEDGKVAVLVLGAGQAGLAVAARLKMLGVKTLVVDKMKRVGDNWRNRYASLVLHDPVWFDHLPYLSFPEHWPVHSPKDKLADWLEGYAKFMDLTIWCETTIEKSTWDDVKKEWTVNLTTTDGQNGSSKSTVIHPHHIVMATGHSGEPNFPSHIPGVNSFKGTLIHSSQFTGVPTVPKHSKHAIIVGSCNSGHDIAKHYYENGYHVTMIQRSSTYVVGVKTNVDAMAALYGQHGPPVEIADALNMSLPNRVVKTLNVGATKMVGKVDEEILKGLEGVGFKLDGGVDESGIWMKYLQRGGGYYIDSGASQLIIDGHIKIKQGVEVTSLLPNAVQFSDGSELPADDVVFATGYQSMNTTCAKIFGTEVASKTGGVWGMDEEGETRGLWRDSGHEGFWFMAGNLMLCRCLRFGFWGWGMDEEGETRGLWRDSGHEGFWFMAGNLMLCRWYSKMLALRILGVEKGLC</sequence>
<organism evidence="3 4">
    <name type="scientific">Hymenoscyphus fraxineus</name>
    <dbReference type="NCBI Taxonomy" id="746836"/>
    <lineage>
        <taxon>Eukaryota</taxon>
        <taxon>Fungi</taxon>
        <taxon>Dikarya</taxon>
        <taxon>Ascomycota</taxon>
        <taxon>Pezizomycotina</taxon>
        <taxon>Leotiomycetes</taxon>
        <taxon>Helotiales</taxon>
        <taxon>Helotiaceae</taxon>
        <taxon>Hymenoscyphus</taxon>
    </lineage>
</organism>
<dbReference type="Pfam" id="PF13738">
    <property type="entry name" value="Pyr_redox_3"/>
    <property type="match status" value="1"/>
</dbReference>
<dbReference type="GO" id="GO:0004497">
    <property type="term" value="F:monooxygenase activity"/>
    <property type="evidence" value="ECO:0007669"/>
    <property type="project" value="TreeGrafter"/>
</dbReference>
<gene>
    <name evidence="3" type="ORF">HYFRA_00006250</name>
</gene>
<dbReference type="AlphaFoldDB" id="A0A9N9LCI5"/>
<feature type="region of interest" description="Disordered" evidence="2">
    <location>
        <begin position="1"/>
        <end position="43"/>
    </location>
</feature>
<evidence type="ECO:0000313" key="3">
    <source>
        <dbReference type="EMBL" id="CAG8961710.1"/>
    </source>
</evidence>
<dbReference type="GO" id="GO:0050660">
    <property type="term" value="F:flavin adenine dinucleotide binding"/>
    <property type="evidence" value="ECO:0007669"/>
    <property type="project" value="TreeGrafter"/>
</dbReference>
<dbReference type="InterPro" id="IPR036188">
    <property type="entry name" value="FAD/NAD-bd_sf"/>
</dbReference>
<dbReference type="InterPro" id="IPR050982">
    <property type="entry name" value="Auxin_biosynth/cation_transpt"/>
</dbReference>
<dbReference type="OrthoDB" id="74360at2759"/>
<keyword evidence="4" id="KW-1185">Reference proteome</keyword>
<dbReference type="PANTHER" id="PTHR43539">
    <property type="entry name" value="FLAVIN-BINDING MONOOXYGENASE-LIKE PROTEIN (AFU_ORTHOLOGUE AFUA_4G09220)"/>
    <property type="match status" value="1"/>
</dbReference>
<evidence type="ECO:0000256" key="1">
    <source>
        <dbReference type="ARBA" id="ARBA00023002"/>
    </source>
</evidence>
<dbReference type="PANTHER" id="PTHR43539:SF68">
    <property type="entry name" value="FLAVIN-BINDING MONOOXYGENASE-LIKE PROTEIN (AFU_ORTHOLOGUE AFUA_4G09220)"/>
    <property type="match status" value="1"/>
</dbReference>
<dbReference type="Gene3D" id="3.50.50.60">
    <property type="entry name" value="FAD/NAD(P)-binding domain"/>
    <property type="match status" value="2"/>
</dbReference>
<dbReference type="EMBL" id="CAJVRL010000115">
    <property type="protein sequence ID" value="CAG8961710.1"/>
    <property type="molecule type" value="Genomic_DNA"/>
</dbReference>
<evidence type="ECO:0008006" key="5">
    <source>
        <dbReference type="Google" id="ProtNLM"/>
    </source>
</evidence>
<reference evidence="3" key="1">
    <citation type="submission" date="2021-07" db="EMBL/GenBank/DDBJ databases">
        <authorList>
            <person name="Durling M."/>
        </authorList>
    </citation>
    <scope>NUCLEOTIDE SEQUENCE</scope>
</reference>
<evidence type="ECO:0000256" key="2">
    <source>
        <dbReference type="SAM" id="MobiDB-lite"/>
    </source>
</evidence>
<dbReference type="SUPFAM" id="SSF51905">
    <property type="entry name" value="FAD/NAD(P)-binding domain"/>
    <property type="match status" value="2"/>
</dbReference>
<comment type="caution">
    <text evidence="3">The sequence shown here is derived from an EMBL/GenBank/DDBJ whole genome shotgun (WGS) entry which is preliminary data.</text>
</comment>
<evidence type="ECO:0000313" key="4">
    <source>
        <dbReference type="Proteomes" id="UP000696280"/>
    </source>
</evidence>
<proteinExistence type="predicted"/>